<keyword evidence="2" id="KW-1185">Reference proteome</keyword>
<evidence type="ECO:0000313" key="1">
    <source>
        <dbReference type="EMBL" id="KAJ9123581.1"/>
    </source>
</evidence>
<name>A0ACC2XKK9_9TREE</name>
<protein>
    <submittedName>
        <fullName evidence="1">Uncharacterized protein</fullName>
    </submittedName>
</protein>
<dbReference type="EMBL" id="JASBWV010000012">
    <property type="protein sequence ID" value="KAJ9123581.1"/>
    <property type="molecule type" value="Genomic_DNA"/>
</dbReference>
<proteinExistence type="predicted"/>
<organism evidence="1 2">
    <name type="scientific">Naganishia onofrii</name>
    <dbReference type="NCBI Taxonomy" id="1851511"/>
    <lineage>
        <taxon>Eukaryota</taxon>
        <taxon>Fungi</taxon>
        <taxon>Dikarya</taxon>
        <taxon>Basidiomycota</taxon>
        <taxon>Agaricomycotina</taxon>
        <taxon>Tremellomycetes</taxon>
        <taxon>Filobasidiales</taxon>
        <taxon>Filobasidiaceae</taxon>
        <taxon>Naganishia</taxon>
    </lineage>
</organism>
<reference evidence="1" key="1">
    <citation type="submission" date="2023-04" db="EMBL/GenBank/DDBJ databases">
        <title>Draft Genome sequencing of Naganishia species isolated from polar environments using Oxford Nanopore Technology.</title>
        <authorList>
            <person name="Leo P."/>
            <person name="Venkateswaran K."/>
        </authorList>
    </citation>
    <scope>NUCLEOTIDE SEQUENCE</scope>
    <source>
        <strain evidence="1">DBVPG 5303</strain>
    </source>
</reference>
<sequence>MSSEMLFDIDTSPVLTRATLSRSSSGNNVSERLASQATDSRFSWSLPSSPVSTTRREVRTQPDTFALASTLPTSRQLPKRPSYMSLPSFARAFVPLSSAYTSNHGAIPQHGDSAYTLAATCSPDANAEETYRSLSSHPSFLTDIMTGGTPSSPSRFPFGMFPDLATSPVDLHSFPFCHFEQVLSPSAGTKDTDGPTSTSTPGSDNYIVAGCLLSGCHGHEPTHDQDGHPSPAVWTPTSLAAMRKRWRNMRKQPPAQSAVPLRPCLKKMSTHSATGEITDTGNPIDRPGRSDRIPSSSSFSSSCSTAYDDIASEGHGRLAPLDTDLAYAAMTVAEWSAVSGTRSRSTSGSSSTMLFSPFPLDCERQLDHEFESGMPCQFLEEELNEVEEYMLQGFLQAFQKSEGEVASALDDIPVEHGPVSAEVDEDDFGATPRPASTLERYATGQNETIRSPMHPRRTSLSFDGHQLPISSIVYESPKTIQLQTMESESLPHSETIIDGLAKLSFVDGPMPVLPSTDFSRSSTVPRSRIALNDSDAEIDGEWQWACPITVPLPVRGGLSTVFRPVSPLPLQRSASVTPHQSCHTASALPSRSNSVTSSSASAACEKRRVHFPVCPGGTGEMALCALYPTYSATDYDRTPLEPPSEEERNCRMPERGSRFVLEDDTSCSAVQEGEEVPATFDRGVSPVNIEQVDDRPLALSGDADEYCISGGYDETASALAWSCSSAYSGLPSDTHEPCDMDDSWEEWLDRRKTSCNLTSSSSADTLKALTGESQTTPDLLLTPTNTPQDRSPLHSPQLNMYGDDGEPSFYTKPGSAAASYTYSMQPRVEQEDVATVSDAPSLATTTSSGECSTTELDTVKDIHLSSHSVGFNDDSENMQAWLPHANSRKKDFNVTETSSEISSNTVSSAATSSAATVTTNSVPKLKKKKKGVSSEKRTTLWTQSQSTWGRFGSDSWSTGEEGCLGGF</sequence>
<accession>A0ACC2XKK9</accession>
<comment type="caution">
    <text evidence="1">The sequence shown here is derived from an EMBL/GenBank/DDBJ whole genome shotgun (WGS) entry which is preliminary data.</text>
</comment>
<gene>
    <name evidence="1" type="ORF">QFC24_003797</name>
</gene>
<evidence type="ECO:0000313" key="2">
    <source>
        <dbReference type="Proteomes" id="UP001234202"/>
    </source>
</evidence>
<dbReference type="Proteomes" id="UP001234202">
    <property type="component" value="Unassembled WGS sequence"/>
</dbReference>